<name>C0DBQ1_9FIRM</name>
<dbReference type="RefSeq" id="WP_007719812.1">
    <property type="nucleotide sequence ID" value="NZ_GG657595.1"/>
</dbReference>
<dbReference type="HOGENOM" id="CLU_2521649_0_0_9"/>
<dbReference type="Proteomes" id="UP000004756">
    <property type="component" value="Unassembled WGS sequence"/>
</dbReference>
<evidence type="ECO:0000313" key="2">
    <source>
        <dbReference type="Proteomes" id="UP000004756"/>
    </source>
</evidence>
<sequence length="84" mass="9601">MRQNCPAIYCAGQTSDFPGLLCRKKHSGLFFNAKGHRRSLWPFIERNGRRINLPAMIERNGPLAQPAAHVLTSLCKVYVKFSWQ</sequence>
<proteinExistence type="predicted"/>
<evidence type="ECO:0000313" key="1">
    <source>
        <dbReference type="EMBL" id="EEG51228.1"/>
    </source>
</evidence>
<dbReference type="AlphaFoldDB" id="C0DBQ1"/>
<dbReference type="EMBL" id="ACCJ01000554">
    <property type="protein sequence ID" value="EEG51228.1"/>
    <property type="molecule type" value="Genomic_DNA"/>
</dbReference>
<organism evidence="1 2">
    <name type="scientific">[Clostridium] asparagiforme DSM 15981</name>
    <dbReference type="NCBI Taxonomy" id="518636"/>
    <lineage>
        <taxon>Bacteria</taxon>
        <taxon>Bacillati</taxon>
        <taxon>Bacillota</taxon>
        <taxon>Clostridia</taxon>
        <taxon>Lachnospirales</taxon>
        <taxon>Lachnospiraceae</taxon>
        <taxon>Enterocloster</taxon>
    </lineage>
</organism>
<accession>C0DBQ1</accession>
<gene>
    <name evidence="1" type="ORF">CLOSTASPAR_06708</name>
</gene>
<reference evidence="1 2" key="1">
    <citation type="submission" date="2009-02" db="EMBL/GenBank/DDBJ databases">
        <title>Draft genome sequence of Clostridium asparagiforme (DSM 15981).</title>
        <authorList>
            <person name="Sudarsanam P."/>
            <person name="Ley R."/>
            <person name="Guruge J."/>
            <person name="Turnbaugh P.J."/>
            <person name="Mahowald M."/>
            <person name="Liep D."/>
            <person name="Gordon J."/>
        </authorList>
    </citation>
    <scope>NUCLEOTIDE SEQUENCE [LARGE SCALE GENOMIC DNA]</scope>
    <source>
        <strain evidence="1 2">DSM 15981</strain>
    </source>
</reference>
<keyword evidence="2" id="KW-1185">Reference proteome</keyword>
<protein>
    <submittedName>
        <fullName evidence="1">Uncharacterized protein</fullName>
    </submittedName>
</protein>
<comment type="caution">
    <text evidence="1">The sequence shown here is derived from an EMBL/GenBank/DDBJ whole genome shotgun (WGS) entry which is preliminary data.</text>
</comment>